<comment type="similarity">
    <text evidence="4 19">In the C-terminal section; belongs to the NnrD/CARKD family.</text>
</comment>
<sequence length="510" mass="50493">MTLPEWLAPLPGSAAMRAADAATIEAGTPGLALMERAGSGLAMLANHIIPEGPIAVVCGKGNNGGDGFVAARLLHGAGREVRVFTTAAREDSQGDAAENLARLSEQPRPFDLQSLDGCAGVIDAMLGTGVTGEPRGAVARAIRILTASGLPVVACDIPSGVDADTGAVPDPDTVVHAVATVTFAGAKPGLWIAPGKGCAGAVHVVDIGVRADRDAIVGLITDDEVLEALPSRAAESTKFTAGHVVVAGGSRGLTGAVCLAAEGAMRAGAGYVIACVPASLEAIFEVKLTEVMTRALPDDGGTLVPRAAGPIVEAVTARGGVLVLGGGVGRTDGALACVREVALTSPRPLVLDADGLAAFAKDADALAARSAPTILTPHTGELARLLGRTSDEVELTRLASAREVALRSGAIVVLKGDDTLVVDPGGPVAVSEGGAPGLATAGTGDVLAGVVGACLAAGLEPWHAACAAVRAHLLAGRRAASPHGPDGVVASDIVAALPGAIASARYAGRQ</sequence>
<evidence type="ECO:0000256" key="5">
    <source>
        <dbReference type="ARBA" id="ARBA00022723"/>
    </source>
</evidence>
<evidence type="ECO:0000256" key="17">
    <source>
        <dbReference type="HAMAP-Rule" id="MF_01965"/>
    </source>
</evidence>
<evidence type="ECO:0000256" key="2">
    <source>
        <dbReference type="ARBA" id="ARBA00000909"/>
    </source>
</evidence>
<keyword evidence="23" id="KW-1185">Reference proteome</keyword>
<dbReference type="PROSITE" id="PS51385">
    <property type="entry name" value="YJEF_N"/>
    <property type="match status" value="1"/>
</dbReference>
<evidence type="ECO:0000259" key="20">
    <source>
        <dbReference type="PROSITE" id="PS51383"/>
    </source>
</evidence>
<feature type="binding site" evidence="18">
    <location>
        <position position="63"/>
    </location>
    <ligand>
        <name>K(+)</name>
        <dbReference type="ChEBI" id="CHEBI:29103"/>
    </ligand>
</feature>
<comment type="function">
    <text evidence="17">Catalyzes the dehydration of the S-form of NAD(P)HX at the expense of ADP, which is converted to AMP. Together with NAD(P)HX epimerase, which catalyzes the epimerization of the S- and R-forms, the enzyme allows the repair of both epimers of NAD(P)HX, a damaged form of NAD(P)H that is a result of enzymatic or heat-dependent hydration.</text>
</comment>
<keyword evidence="13" id="KW-0511">Multifunctional enzyme</keyword>
<evidence type="ECO:0000256" key="13">
    <source>
        <dbReference type="ARBA" id="ARBA00023268"/>
    </source>
</evidence>
<evidence type="ECO:0000256" key="12">
    <source>
        <dbReference type="ARBA" id="ARBA00023239"/>
    </source>
</evidence>
<feature type="binding site" evidence="17">
    <location>
        <position position="445"/>
    </location>
    <ligand>
        <name>(6S)-NADPHX</name>
        <dbReference type="ChEBI" id="CHEBI:64076"/>
    </ligand>
</feature>
<dbReference type="InterPro" id="IPR017953">
    <property type="entry name" value="Carbohydrate_kinase_pred_CS"/>
</dbReference>
<proteinExistence type="inferred from homology"/>
<comment type="catalytic activity">
    <reaction evidence="15 17 19">
        <text>(6S)-NADHX + ADP = AMP + phosphate + NADH + H(+)</text>
        <dbReference type="Rhea" id="RHEA:32223"/>
        <dbReference type="ChEBI" id="CHEBI:15378"/>
        <dbReference type="ChEBI" id="CHEBI:43474"/>
        <dbReference type="ChEBI" id="CHEBI:57945"/>
        <dbReference type="ChEBI" id="CHEBI:64074"/>
        <dbReference type="ChEBI" id="CHEBI:456215"/>
        <dbReference type="ChEBI" id="CHEBI:456216"/>
        <dbReference type="EC" id="4.2.1.136"/>
    </reaction>
</comment>
<dbReference type="PANTHER" id="PTHR12592">
    <property type="entry name" value="ATP-DEPENDENT (S)-NAD(P)H-HYDRATE DEHYDRATASE FAMILY MEMBER"/>
    <property type="match status" value="1"/>
</dbReference>
<name>A0ABY5E2D4_9ACTN</name>
<feature type="binding site" evidence="18">
    <location>
        <begin position="127"/>
        <end position="133"/>
    </location>
    <ligand>
        <name>(6S)-NADPHX</name>
        <dbReference type="ChEBI" id="CHEBI:64076"/>
    </ligand>
</feature>
<accession>A0ABY5E2D4</accession>
<dbReference type="CDD" id="cd01171">
    <property type="entry name" value="YXKO-related"/>
    <property type="match status" value="1"/>
</dbReference>
<feature type="binding site" evidence="18">
    <location>
        <begin position="62"/>
        <end position="66"/>
    </location>
    <ligand>
        <name>(6S)-NADPHX</name>
        <dbReference type="ChEBI" id="CHEBI:64076"/>
    </ligand>
</feature>
<comment type="cofactor">
    <cofactor evidence="17">
        <name>Mg(2+)</name>
        <dbReference type="ChEBI" id="CHEBI:18420"/>
    </cofactor>
</comment>
<evidence type="ECO:0000256" key="3">
    <source>
        <dbReference type="ARBA" id="ARBA00006001"/>
    </source>
</evidence>
<feature type="binding site" evidence="18">
    <location>
        <position position="159"/>
    </location>
    <ligand>
        <name>K(+)</name>
        <dbReference type="ChEBI" id="CHEBI:29103"/>
    </ligand>
</feature>
<dbReference type="PROSITE" id="PS51383">
    <property type="entry name" value="YJEF_C_3"/>
    <property type="match status" value="1"/>
</dbReference>
<comment type="function">
    <text evidence="14 19">Bifunctional enzyme that catalyzes the epimerization of the S- and R-forms of NAD(P)HX and the dehydration of the S-form of NAD(P)HX at the expense of ADP, which is converted to AMP. This allows the repair of both epimers of NAD(P)HX, a damaged form of NAD(P)H that is a result of enzymatic or heat-dependent hydration.</text>
</comment>
<organism evidence="22 23">
    <name type="scientific">Paraconexibacter antarcticus</name>
    <dbReference type="NCBI Taxonomy" id="2949664"/>
    <lineage>
        <taxon>Bacteria</taxon>
        <taxon>Bacillati</taxon>
        <taxon>Actinomycetota</taxon>
        <taxon>Thermoleophilia</taxon>
        <taxon>Solirubrobacterales</taxon>
        <taxon>Paraconexibacteraceae</taxon>
        <taxon>Paraconexibacter</taxon>
    </lineage>
</organism>
<evidence type="ECO:0000256" key="4">
    <source>
        <dbReference type="ARBA" id="ARBA00009524"/>
    </source>
</evidence>
<comment type="catalytic activity">
    <reaction evidence="2 18 19">
        <text>(6R)-NADPHX = (6S)-NADPHX</text>
        <dbReference type="Rhea" id="RHEA:32227"/>
        <dbReference type="ChEBI" id="CHEBI:64076"/>
        <dbReference type="ChEBI" id="CHEBI:64077"/>
        <dbReference type="EC" id="5.1.99.6"/>
    </reaction>
</comment>
<dbReference type="RefSeq" id="WP_254573639.1">
    <property type="nucleotide sequence ID" value="NZ_CP098502.1"/>
</dbReference>
<keyword evidence="8 17" id="KW-0521">NADP</keyword>
<evidence type="ECO:0000256" key="7">
    <source>
        <dbReference type="ARBA" id="ARBA00022840"/>
    </source>
</evidence>
<feature type="binding site" evidence="17">
    <location>
        <position position="378"/>
    </location>
    <ligand>
        <name>(6S)-NADPHX</name>
        <dbReference type="ChEBI" id="CHEBI:64076"/>
    </ligand>
</feature>
<keyword evidence="5 18" id="KW-0479">Metal-binding</keyword>
<evidence type="ECO:0000313" key="23">
    <source>
        <dbReference type="Proteomes" id="UP001056035"/>
    </source>
</evidence>
<dbReference type="EC" id="5.1.99.6" evidence="19"/>
<reference evidence="22 23" key="1">
    <citation type="submission" date="2022-06" db="EMBL/GenBank/DDBJ databases">
        <title>Paraconexibacter antarcticus.</title>
        <authorList>
            <person name="Kim C.S."/>
        </authorList>
    </citation>
    <scope>NUCLEOTIDE SEQUENCE [LARGE SCALE GENOMIC DNA]</scope>
    <source>
        <strain evidence="22 23">02-257</strain>
    </source>
</reference>
<dbReference type="EMBL" id="CP098502">
    <property type="protein sequence ID" value="UTI66987.1"/>
    <property type="molecule type" value="Genomic_DNA"/>
</dbReference>
<keyword evidence="11 18" id="KW-0413">Isomerase</keyword>
<dbReference type="InterPro" id="IPR030677">
    <property type="entry name" value="Nnr"/>
</dbReference>
<dbReference type="NCBIfam" id="TIGR00197">
    <property type="entry name" value="yjeF_nterm"/>
    <property type="match status" value="1"/>
</dbReference>
<comment type="similarity">
    <text evidence="3 19">In the N-terminal section; belongs to the NnrE/AIBP family.</text>
</comment>
<keyword evidence="10 17" id="KW-0520">NAD</keyword>
<evidence type="ECO:0000313" key="22">
    <source>
        <dbReference type="EMBL" id="UTI66987.1"/>
    </source>
</evidence>
<keyword evidence="12 17" id="KW-0456">Lyase</keyword>
<evidence type="ECO:0000256" key="9">
    <source>
        <dbReference type="ARBA" id="ARBA00022958"/>
    </source>
</evidence>
<dbReference type="Proteomes" id="UP001056035">
    <property type="component" value="Chromosome"/>
</dbReference>
<comment type="cofactor">
    <cofactor evidence="18 19">
        <name>K(+)</name>
        <dbReference type="ChEBI" id="CHEBI:29103"/>
    </cofactor>
    <text evidence="18 19">Binds 1 potassium ion per subunit.</text>
</comment>
<evidence type="ECO:0000256" key="6">
    <source>
        <dbReference type="ARBA" id="ARBA00022741"/>
    </source>
</evidence>
<feature type="binding site" evidence="18">
    <location>
        <position position="156"/>
    </location>
    <ligand>
        <name>(6S)-NADPHX</name>
        <dbReference type="ChEBI" id="CHEBI:64076"/>
    </ligand>
</feature>
<dbReference type="Gene3D" id="3.40.1190.20">
    <property type="match status" value="1"/>
</dbReference>
<gene>
    <name evidence="17" type="primary">nnrD</name>
    <name evidence="18" type="synonym">nnrE</name>
    <name evidence="22" type="ORF">NBH00_12450</name>
</gene>
<keyword evidence="9 18" id="KW-0630">Potassium</keyword>
<evidence type="ECO:0000256" key="1">
    <source>
        <dbReference type="ARBA" id="ARBA00000013"/>
    </source>
</evidence>
<feature type="binding site" evidence="17">
    <location>
        <position position="327"/>
    </location>
    <ligand>
        <name>(6S)-NADPHX</name>
        <dbReference type="ChEBI" id="CHEBI:64076"/>
    </ligand>
</feature>
<comment type="catalytic activity">
    <reaction evidence="1 18 19">
        <text>(6R)-NADHX = (6S)-NADHX</text>
        <dbReference type="Rhea" id="RHEA:32215"/>
        <dbReference type="ChEBI" id="CHEBI:64074"/>
        <dbReference type="ChEBI" id="CHEBI:64075"/>
        <dbReference type="EC" id="5.1.99.6"/>
    </reaction>
</comment>
<dbReference type="EC" id="4.2.1.136" evidence="19"/>
<feature type="binding site" evidence="18">
    <location>
        <position position="123"/>
    </location>
    <ligand>
        <name>K(+)</name>
        <dbReference type="ChEBI" id="CHEBI:29103"/>
    </ligand>
</feature>
<dbReference type="SUPFAM" id="SSF64153">
    <property type="entry name" value="YjeF N-terminal domain-like"/>
    <property type="match status" value="1"/>
</dbReference>
<evidence type="ECO:0000256" key="16">
    <source>
        <dbReference type="ARBA" id="ARBA00049209"/>
    </source>
</evidence>
<dbReference type="Gene3D" id="3.40.50.10260">
    <property type="entry name" value="YjeF N-terminal domain"/>
    <property type="match status" value="1"/>
</dbReference>
<comment type="catalytic activity">
    <reaction evidence="16 17 19">
        <text>(6S)-NADPHX + ADP = AMP + phosphate + NADPH + H(+)</text>
        <dbReference type="Rhea" id="RHEA:32235"/>
        <dbReference type="ChEBI" id="CHEBI:15378"/>
        <dbReference type="ChEBI" id="CHEBI:43474"/>
        <dbReference type="ChEBI" id="CHEBI:57783"/>
        <dbReference type="ChEBI" id="CHEBI:64076"/>
        <dbReference type="ChEBI" id="CHEBI:456215"/>
        <dbReference type="ChEBI" id="CHEBI:456216"/>
        <dbReference type="EC" id="4.2.1.136"/>
    </reaction>
</comment>
<evidence type="ECO:0000256" key="18">
    <source>
        <dbReference type="HAMAP-Rule" id="MF_01966"/>
    </source>
</evidence>
<comment type="similarity">
    <text evidence="17">Belongs to the NnrD/CARKD family.</text>
</comment>
<evidence type="ECO:0000256" key="8">
    <source>
        <dbReference type="ARBA" id="ARBA00022857"/>
    </source>
</evidence>
<comment type="similarity">
    <text evidence="18">Belongs to the NnrE/AIBP family.</text>
</comment>
<keyword evidence="6 17" id="KW-0547">Nucleotide-binding</keyword>
<comment type="subunit">
    <text evidence="17">Homotetramer.</text>
</comment>
<dbReference type="PROSITE" id="PS01050">
    <property type="entry name" value="YJEF_C_2"/>
    <property type="match status" value="1"/>
</dbReference>
<dbReference type="InterPro" id="IPR036652">
    <property type="entry name" value="YjeF_N_dom_sf"/>
</dbReference>
<evidence type="ECO:0000256" key="19">
    <source>
        <dbReference type="PIRNR" id="PIRNR017184"/>
    </source>
</evidence>
<evidence type="ECO:0000256" key="11">
    <source>
        <dbReference type="ARBA" id="ARBA00023235"/>
    </source>
</evidence>
<evidence type="ECO:0000256" key="10">
    <source>
        <dbReference type="ARBA" id="ARBA00023027"/>
    </source>
</evidence>
<feature type="binding site" evidence="17">
    <location>
        <begin position="415"/>
        <end position="419"/>
    </location>
    <ligand>
        <name>AMP</name>
        <dbReference type="ChEBI" id="CHEBI:456215"/>
    </ligand>
</feature>
<comment type="function">
    <text evidence="18">Catalyzes the epimerization of the S- and R-forms of NAD(P)HX, a damaged form of NAD(P)H that is a result of enzymatic or heat-dependent hydration. This is a prerequisite for the S-specific NAD(P)H-hydrate dehydratase to allow the repair of both epimers of NAD(P)HX.</text>
</comment>
<keyword evidence="7 17" id="KW-0067">ATP-binding</keyword>
<dbReference type="Pfam" id="PF03853">
    <property type="entry name" value="YjeF_N"/>
    <property type="match status" value="1"/>
</dbReference>
<dbReference type="Pfam" id="PF01256">
    <property type="entry name" value="Carb_kinase"/>
    <property type="match status" value="1"/>
</dbReference>
<dbReference type="InterPro" id="IPR029056">
    <property type="entry name" value="Ribokinase-like"/>
</dbReference>
<dbReference type="HAMAP" id="MF_01965">
    <property type="entry name" value="NADHX_dehydratase"/>
    <property type="match status" value="1"/>
</dbReference>
<feature type="binding site" evidence="17">
    <location>
        <position position="256"/>
    </location>
    <ligand>
        <name>(6S)-NADPHX</name>
        <dbReference type="ChEBI" id="CHEBI:64076"/>
    </ligand>
</feature>
<feature type="domain" description="YjeF N-terminal" evidence="21">
    <location>
        <begin position="16"/>
        <end position="215"/>
    </location>
</feature>
<dbReference type="NCBIfam" id="TIGR00196">
    <property type="entry name" value="yjeF_cterm"/>
    <property type="match status" value="1"/>
</dbReference>
<protein>
    <recommendedName>
        <fullName evidence="19">Bifunctional NAD(P)H-hydrate repair enzyme</fullName>
    </recommendedName>
    <alternativeName>
        <fullName evidence="19">Nicotinamide nucleotide repair protein</fullName>
    </alternativeName>
    <domain>
        <recommendedName>
            <fullName evidence="19">ADP-dependent (S)-NAD(P)H-hydrate dehydratase</fullName>
            <ecNumber evidence="19">4.2.1.136</ecNumber>
        </recommendedName>
        <alternativeName>
            <fullName evidence="19">ADP-dependent NAD(P)HX dehydratase</fullName>
        </alternativeName>
    </domain>
    <domain>
        <recommendedName>
            <fullName evidence="19">NAD(P)H-hydrate epimerase</fullName>
            <ecNumber evidence="19">5.1.99.6</ecNumber>
        </recommendedName>
    </domain>
</protein>
<evidence type="ECO:0000256" key="14">
    <source>
        <dbReference type="ARBA" id="ARBA00025153"/>
    </source>
</evidence>
<evidence type="ECO:0000256" key="15">
    <source>
        <dbReference type="ARBA" id="ARBA00048238"/>
    </source>
</evidence>
<dbReference type="SUPFAM" id="SSF53613">
    <property type="entry name" value="Ribokinase-like"/>
    <property type="match status" value="1"/>
</dbReference>
<dbReference type="HAMAP" id="MF_01966">
    <property type="entry name" value="NADHX_epimerase"/>
    <property type="match status" value="1"/>
</dbReference>
<dbReference type="InterPro" id="IPR000631">
    <property type="entry name" value="CARKD"/>
</dbReference>
<comment type="caution">
    <text evidence="18">Lacks conserved residue(s) required for the propagation of feature annotation.</text>
</comment>
<dbReference type="PIRSF" id="PIRSF017184">
    <property type="entry name" value="Nnr"/>
    <property type="match status" value="1"/>
</dbReference>
<dbReference type="InterPro" id="IPR004443">
    <property type="entry name" value="YjeF_N_dom"/>
</dbReference>
<dbReference type="PANTHER" id="PTHR12592:SF0">
    <property type="entry name" value="ATP-DEPENDENT (S)-NAD(P)H-HYDRATE DEHYDRATASE"/>
    <property type="match status" value="1"/>
</dbReference>
<feature type="binding site" evidence="17">
    <location>
        <position position="444"/>
    </location>
    <ligand>
        <name>AMP</name>
        <dbReference type="ChEBI" id="CHEBI:456215"/>
    </ligand>
</feature>
<feature type="domain" description="YjeF C-terminal" evidence="20">
    <location>
        <begin position="221"/>
        <end position="504"/>
    </location>
</feature>
<evidence type="ECO:0000259" key="21">
    <source>
        <dbReference type="PROSITE" id="PS51385"/>
    </source>
</evidence>